<dbReference type="PANTHER" id="PTHR43591">
    <property type="entry name" value="METHYLTRANSFERASE"/>
    <property type="match status" value="1"/>
</dbReference>
<dbReference type="SUPFAM" id="SSF53335">
    <property type="entry name" value="S-adenosyl-L-methionine-dependent methyltransferases"/>
    <property type="match status" value="1"/>
</dbReference>
<comment type="similarity">
    <text evidence="5">Belongs to the class I-like SAM-binding methyltransferase superfamily. MenG/UbiE family.</text>
</comment>
<dbReference type="Pfam" id="PF01209">
    <property type="entry name" value="Ubie_methyltran"/>
    <property type="match status" value="1"/>
</dbReference>
<comment type="catalytic activity">
    <reaction evidence="5">
        <text>a 2-demethylmenaquinol + S-adenosyl-L-methionine = a menaquinol + S-adenosyl-L-homocysteine + H(+)</text>
        <dbReference type="Rhea" id="RHEA:42640"/>
        <dbReference type="Rhea" id="RHEA-COMP:9539"/>
        <dbReference type="Rhea" id="RHEA-COMP:9563"/>
        <dbReference type="ChEBI" id="CHEBI:15378"/>
        <dbReference type="ChEBI" id="CHEBI:18151"/>
        <dbReference type="ChEBI" id="CHEBI:55437"/>
        <dbReference type="ChEBI" id="CHEBI:57856"/>
        <dbReference type="ChEBI" id="CHEBI:59789"/>
        <dbReference type="EC" id="2.1.1.163"/>
    </reaction>
</comment>
<protein>
    <recommendedName>
        <fullName evidence="5">Demethylmenaquinone methyltransferase</fullName>
        <ecNumber evidence="5">2.1.1.163</ecNumber>
    </recommendedName>
</protein>
<dbReference type="NCBIfam" id="NF001244">
    <property type="entry name" value="PRK00216.1-5"/>
    <property type="match status" value="1"/>
</dbReference>
<dbReference type="GO" id="GO:0043770">
    <property type="term" value="F:demethylmenaquinone methyltransferase activity"/>
    <property type="evidence" value="ECO:0007669"/>
    <property type="project" value="UniProtKB-UniRule"/>
</dbReference>
<comment type="caution">
    <text evidence="5">Lacks conserved residue(s) required for the propagation of feature annotation.</text>
</comment>
<evidence type="ECO:0000256" key="2">
    <source>
        <dbReference type="ARBA" id="ARBA00022603"/>
    </source>
</evidence>
<dbReference type="UniPathway" id="UPA00079">
    <property type="reaction ID" value="UER00169"/>
</dbReference>
<dbReference type="Gene3D" id="3.40.50.150">
    <property type="entry name" value="Vaccinia Virus protein VP39"/>
    <property type="match status" value="1"/>
</dbReference>
<keyword evidence="1 5" id="KW-0474">Menaquinone biosynthesis</keyword>
<dbReference type="GO" id="GO:0032259">
    <property type="term" value="P:methylation"/>
    <property type="evidence" value="ECO:0007669"/>
    <property type="project" value="UniProtKB-KW"/>
</dbReference>
<dbReference type="InterPro" id="IPR023576">
    <property type="entry name" value="UbiE/COQ5_MeTrFase_CS"/>
</dbReference>
<keyword evidence="3 5" id="KW-0808">Transferase</keyword>
<dbReference type="InterPro" id="IPR029063">
    <property type="entry name" value="SAM-dependent_MTases_sf"/>
</dbReference>
<dbReference type="PROSITE" id="PS01184">
    <property type="entry name" value="UBIE_2"/>
    <property type="match status" value="1"/>
</dbReference>
<feature type="binding site" evidence="5">
    <location>
        <position position="87"/>
    </location>
    <ligand>
        <name>S-adenosyl-L-methionine</name>
        <dbReference type="ChEBI" id="CHEBI:59789"/>
    </ligand>
</feature>
<evidence type="ECO:0000256" key="1">
    <source>
        <dbReference type="ARBA" id="ARBA00022428"/>
    </source>
</evidence>
<keyword evidence="7" id="KW-1185">Reference proteome</keyword>
<dbReference type="EC" id="2.1.1.163" evidence="5"/>
<evidence type="ECO:0000256" key="4">
    <source>
        <dbReference type="ARBA" id="ARBA00022691"/>
    </source>
</evidence>
<dbReference type="CDD" id="cd02440">
    <property type="entry name" value="AdoMet_MTases"/>
    <property type="match status" value="1"/>
</dbReference>
<dbReference type="Proteomes" id="UP000029736">
    <property type="component" value="Unassembled WGS sequence"/>
</dbReference>
<dbReference type="STRING" id="1524460.IX84_19350"/>
<dbReference type="NCBIfam" id="TIGR01934">
    <property type="entry name" value="MenG_MenH_UbiE"/>
    <property type="match status" value="1"/>
</dbReference>
<evidence type="ECO:0000313" key="6">
    <source>
        <dbReference type="EMBL" id="KGE86653.1"/>
    </source>
</evidence>
<feature type="binding site" evidence="5">
    <location>
        <begin position="115"/>
        <end position="116"/>
    </location>
    <ligand>
        <name>S-adenosyl-L-methionine</name>
        <dbReference type="ChEBI" id="CHEBI:59789"/>
    </ligand>
</feature>
<accession>A0A098S488</accession>
<comment type="function">
    <text evidence="5">Methyltransferase required for the conversion of demethylmenaquinol (DMKH2) to menaquinol (MKH2).</text>
</comment>
<keyword evidence="2 5" id="KW-0489">Methyltransferase</keyword>
<dbReference type="RefSeq" id="WP_044224354.1">
    <property type="nucleotide sequence ID" value="NZ_JBKAGJ010000016.1"/>
</dbReference>
<organism evidence="6 7">
    <name type="scientific">Phaeodactylibacter xiamenensis</name>
    <dbReference type="NCBI Taxonomy" id="1524460"/>
    <lineage>
        <taxon>Bacteria</taxon>
        <taxon>Pseudomonadati</taxon>
        <taxon>Bacteroidota</taxon>
        <taxon>Saprospiria</taxon>
        <taxon>Saprospirales</taxon>
        <taxon>Haliscomenobacteraceae</taxon>
        <taxon>Phaeodactylibacter</taxon>
    </lineage>
</organism>
<evidence type="ECO:0000256" key="5">
    <source>
        <dbReference type="HAMAP-Rule" id="MF_01813"/>
    </source>
</evidence>
<dbReference type="InterPro" id="IPR004033">
    <property type="entry name" value="UbiE/COQ5_MeTrFase"/>
</dbReference>
<comment type="pathway">
    <text evidence="5">Quinol/quinone metabolism; menaquinone biosynthesis; menaquinol from 1,4-dihydroxy-2-naphthoate: step 2/2.</text>
</comment>
<reference evidence="6 7" key="1">
    <citation type="journal article" date="2014" name="Int. J. Syst. Evol. Microbiol.">
        <title>Phaeodactylibacter xiamenensis gen. nov., sp. nov., a member of the family Saprospiraceae isolated from the marine alga Phaeodactylum tricornutum.</title>
        <authorList>
            <person name="Chen Z.Jr."/>
            <person name="Lei X."/>
            <person name="Lai Q."/>
            <person name="Li Y."/>
            <person name="Zhang B."/>
            <person name="Zhang J."/>
            <person name="Zhang H."/>
            <person name="Yang L."/>
            <person name="Zheng W."/>
            <person name="Tian Y."/>
            <person name="Yu Z."/>
            <person name="Xu H.Jr."/>
            <person name="Zheng T."/>
        </authorList>
    </citation>
    <scope>NUCLEOTIDE SEQUENCE [LARGE SCALE GENOMIC DNA]</scope>
    <source>
        <strain evidence="6 7">KD52</strain>
    </source>
</reference>
<dbReference type="AlphaFoldDB" id="A0A098S488"/>
<evidence type="ECO:0000313" key="7">
    <source>
        <dbReference type="Proteomes" id="UP000029736"/>
    </source>
</evidence>
<feature type="binding site" evidence="5">
    <location>
        <position position="67"/>
    </location>
    <ligand>
        <name>S-adenosyl-L-methionine</name>
        <dbReference type="ChEBI" id="CHEBI:59789"/>
    </ligand>
</feature>
<dbReference type="PANTHER" id="PTHR43591:SF24">
    <property type="entry name" value="2-METHOXY-6-POLYPRENYL-1,4-BENZOQUINOL METHYLASE, MITOCHONDRIAL"/>
    <property type="match status" value="1"/>
</dbReference>
<name>A0A098S488_9BACT</name>
<keyword evidence="4 5" id="KW-0949">S-adenosyl-L-methionine</keyword>
<comment type="caution">
    <text evidence="6">The sequence shown here is derived from an EMBL/GenBank/DDBJ whole genome shotgun (WGS) entry which is preliminary data.</text>
</comment>
<proteinExistence type="inferred from homology"/>
<gene>
    <name evidence="5" type="primary">menG</name>
    <name evidence="6" type="ORF">IX84_19350</name>
</gene>
<dbReference type="EMBL" id="JPOS01000075">
    <property type="protein sequence ID" value="KGE86653.1"/>
    <property type="molecule type" value="Genomic_DNA"/>
</dbReference>
<dbReference type="PROSITE" id="PS01183">
    <property type="entry name" value="UBIE_1"/>
    <property type="match status" value="1"/>
</dbReference>
<keyword evidence="6" id="KW-0830">Ubiquinone</keyword>
<evidence type="ECO:0000256" key="3">
    <source>
        <dbReference type="ARBA" id="ARBA00022679"/>
    </source>
</evidence>
<dbReference type="OrthoDB" id="9808140at2"/>
<dbReference type="PROSITE" id="PS51608">
    <property type="entry name" value="SAM_MT_UBIE"/>
    <property type="match status" value="1"/>
</dbReference>
<dbReference type="GO" id="GO:0009234">
    <property type="term" value="P:menaquinone biosynthetic process"/>
    <property type="evidence" value="ECO:0007669"/>
    <property type="project" value="UniProtKB-UniRule"/>
</dbReference>
<sequence>MAEEVKPYDQSGSKKEQVSKMFDGIAPYYDFLNRLLSLGIDVYWRKRAIKLLKEDAPKVVLDVATGTADVALETARQLQPEKIIGIDIANEMLEIGRTKIDKRGLSTTIELQQGDSENLPFSDNTFDAITVAFGVRNFEHLEKGLEEMHRVLKPGGKLVVLEFSKPRVFPFKQLYNFYFRNILPTVGRLTSKDPRAYSYLYESVQAFPDREQFTDILSKIGFKSNQCIPLTLGVCAIYSGGKA</sequence>
<dbReference type="HAMAP" id="MF_01813">
    <property type="entry name" value="MenG_UbiE_methyltr"/>
    <property type="match status" value="1"/>
</dbReference>